<evidence type="ECO:0000259" key="2">
    <source>
        <dbReference type="Pfam" id="PF08327"/>
    </source>
</evidence>
<evidence type="ECO:0000313" key="4">
    <source>
        <dbReference type="Proteomes" id="UP000292881"/>
    </source>
</evidence>
<dbReference type="Gene3D" id="3.30.530.20">
    <property type="match status" value="1"/>
</dbReference>
<reference evidence="3 4" key="1">
    <citation type="submission" date="2019-01" db="EMBL/GenBank/DDBJ databases">
        <authorList>
            <person name="Li J."/>
        </authorList>
    </citation>
    <scope>NUCLEOTIDE SEQUENCE [LARGE SCALE GENOMIC DNA]</scope>
    <source>
        <strain evidence="3 4">CGMCC 4.7180</strain>
    </source>
</reference>
<dbReference type="OrthoDB" id="8417725at2"/>
<dbReference type="EMBL" id="SDPL01000238">
    <property type="protein sequence ID" value="RXZ46114.1"/>
    <property type="molecule type" value="Genomic_DNA"/>
</dbReference>
<gene>
    <name evidence="3" type="ORF">ESO86_11610</name>
</gene>
<evidence type="ECO:0000313" key="3">
    <source>
        <dbReference type="EMBL" id="RXZ46114.1"/>
    </source>
</evidence>
<dbReference type="Pfam" id="PF08327">
    <property type="entry name" value="AHSA1"/>
    <property type="match status" value="1"/>
</dbReference>
<proteinExistence type="inferred from homology"/>
<dbReference type="InterPro" id="IPR013538">
    <property type="entry name" value="ASHA1/2-like_C"/>
</dbReference>
<feature type="domain" description="Activator of Hsp90 ATPase homologue 1/2-like C-terminal" evidence="2">
    <location>
        <begin position="22"/>
        <end position="97"/>
    </location>
</feature>
<protein>
    <recommendedName>
        <fullName evidence="2">Activator of Hsp90 ATPase homologue 1/2-like C-terminal domain-containing protein</fullName>
    </recommendedName>
</protein>
<keyword evidence="4" id="KW-1185">Reference proteome</keyword>
<comment type="similarity">
    <text evidence="1">Belongs to the AHA1 family.</text>
</comment>
<comment type="caution">
    <text evidence="3">The sequence shown here is derived from an EMBL/GenBank/DDBJ whole genome shotgun (WGS) entry which is preliminary data.</text>
</comment>
<accession>A0A4Q2JH97</accession>
<name>A0A4Q2JH97_9MICO</name>
<dbReference type="InterPro" id="IPR023393">
    <property type="entry name" value="START-like_dom_sf"/>
</dbReference>
<dbReference type="AlphaFoldDB" id="A0A4Q2JH97"/>
<dbReference type="RefSeq" id="WP_129235160.1">
    <property type="nucleotide sequence ID" value="NZ_SDPL01000238.1"/>
</dbReference>
<dbReference type="SUPFAM" id="SSF55961">
    <property type="entry name" value="Bet v1-like"/>
    <property type="match status" value="1"/>
</dbReference>
<dbReference type="Proteomes" id="UP000292881">
    <property type="component" value="Unassembled WGS sequence"/>
</dbReference>
<sequence length="176" mass="19533">MNTPDRPDRVEHRMERTYDLAASPEEVWEAIATADGISSWMVPTRLEPRVGGEVSFDLGGLTTTGVVTEYTPNERFAYEEPWPVGDRPEDLSPEMAQWFETIGVPLSEVYEGLEQVTPIATEFLIEAASGGTCVVRVITSAYGSGADWENEFFDQMALDLVPILDNLTTRFPVAAR</sequence>
<organism evidence="3 4">
    <name type="scientific">Agromyces binzhouensis</name>
    <dbReference type="NCBI Taxonomy" id="1817495"/>
    <lineage>
        <taxon>Bacteria</taxon>
        <taxon>Bacillati</taxon>
        <taxon>Actinomycetota</taxon>
        <taxon>Actinomycetes</taxon>
        <taxon>Micrococcales</taxon>
        <taxon>Microbacteriaceae</taxon>
        <taxon>Agromyces</taxon>
    </lineage>
</organism>
<evidence type="ECO:0000256" key="1">
    <source>
        <dbReference type="ARBA" id="ARBA00006817"/>
    </source>
</evidence>